<evidence type="ECO:0000313" key="12">
    <source>
        <dbReference type="EMBL" id="EDV19244.1"/>
    </source>
</evidence>
<evidence type="ECO:0000313" key="13">
    <source>
        <dbReference type="Proteomes" id="UP000009022"/>
    </source>
</evidence>
<evidence type="ECO:0000256" key="11">
    <source>
        <dbReference type="ARBA" id="ARBA00024615"/>
    </source>
</evidence>
<comment type="catalytic activity">
    <reaction evidence="11">
        <text>a 1,2-diacyl-sn-glycero-3-phosphoethanolamine(in) = a 1,2-diacyl-sn-glycero-3-phosphoethanolamine(out)</text>
        <dbReference type="Rhea" id="RHEA:38895"/>
        <dbReference type="ChEBI" id="CHEBI:64612"/>
    </reaction>
</comment>
<dbReference type="OMA" id="HANMIRI"/>
<evidence type="ECO:0000256" key="3">
    <source>
        <dbReference type="ARBA" id="ARBA00009714"/>
    </source>
</evidence>
<evidence type="ECO:0000256" key="7">
    <source>
        <dbReference type="ARBA" id="ARBA00023006"/>
    </source>
</evidence>
<keyword evidence="8" id="KW-0445">Lipid transport</keyword>
<evidence type="ECO:0000256" key="6">
    <source>
        <dbReference type="ARBA" id="ARBA00022824"/>
    </source>
</evidence>
<comment type="similarity">
    <text evidence="3">Belongs to the ATG2 family.</text>
</comment>
<evidence type="ECO:0000256" key="1">
    <source>
        <dbReference type="ARBA" id="ARBA00004406"/>
    </source>
</evidence>
<protein>
    <recommendedName>
        <fullName evidence="4">Autophagy-related protein 2</fullName>
    </recommendedName>
</protein>
<dbReference type="RefSeq" id="XP_002118241.1">
    <property type="nucleotide sequence ID" value="XM_002118205.1"/>
</dbReference>
<dbReference type="eggNOG" id="KOG2993">
    <property type="taxonomic scope" value="Eukaryota"/>
</dbReference>
<keyword evidence="9" id="KW-0472">Membrane</keyword>
<keyword evidence="7" id="KW-0072">Autophagy</keyword>
<evidence type="ECO:0000256" key="4">
    <source>
        <dbReference type="ARBA" id="ARBA00018070"/>
    </source>
</evidence>
<dbReference type="GO" id="GO:0005789">
    <property type="term" value="C:endoplasmic reticulum membrane"/>
    <property type="evidence" value="ECO:0007669"/>
    <property type="project" value="UniProtKB-SubCell"/>
</dbReference>
<dbReference type="PANTHER" id="PTHR13190">
    <property type="entry name" value="AUTOPHAGY-RELATED 2, ISOFORM A"/>
    <property type="match status" value="1"/>
</dbReference>
<accession>B3SDC3</accession>
<dbReference type="InterPro" id="IPR026849">
    <property type="entry name" value="ATG2"/>
</dbReference>
<comment type="subcellular location">
    <subcellularLocation>
        <location evidence="1">Endoplasmic reticulum membrane</location>
        <topology evidence="1">Peripheral membrane protein</topology>
    </subcellularLocation>
    <subcellularLocation>
        <location evidence="2">Preautophagosomal structure membrane</location>
        <topology evidence="2">Peripheral membrane protein</topology>
    </subcellularLocation>
</comment>
<dbReference type="OrthoDB" id="18982at2759"/>
<dbReference type="GeneID" id="6759454"/>
<dbReference type="PANTHER" id="PTHR13190:SF1">
    <property type="entry name" value="AUTOPHAGY-RELATED 2, ISOFORM A"/>
    <property type="match status" value="1"/>
</dbReference>
<evidence type="ECO:0000256" key="10">
    <source>
        <dbReference type="ARBA" id="ARBA00024479"/>
    </source>
</evidence>
<evidence type="ECO:0000256" key="9">
    <source>
        <dbReference type="ARBA" id="ARBA00023136"/>
    </source>
</evidence>
<name>B3SDC3_TRIAD</name>
<dbReference type="HOGENOM" id="CLU_007469_0_0_1"/>
<dbReference type="GO" id="GO:0034045">
    <property type="term" value="C:phagophore assembly site membrane"/>
    <property type="evidence" value="ECO:0007669"/>
    <property type="project" value="UniProtKB-SubCell"/>
</dbReference>
<proteinExistence type="inferred from homology"/>
<dbReference type="KEGG" id="tad:TRIADDRAFT_33840"/>
<dbReference type="CTD" id="6759454"/>
<evidence type="ECO:0000256" key="5">
    <source>
        <dbReference type="ARBA" id="ARBA00022448"/>
    </source>
</evidence>
<evidence type="ECO:0000256" key="8">
    <source>
        <dbReference type="ARBA" id="ARBA00023055"/>
    </source>
</evidence>
<dbReference type="AlphaFoldDB" id="B3SDC3"/>
<keyword evidence="5" id="KW-0813">Transport</keyword>
<gene>
    <name evidence="12" type="ORF">TRIADDRAFT_33840</name>
</gene>
<dbReference type="STRING" id="10228.B3SDC3"/>
<keyword evidence="13" id="KW-1185">Reference proteome</keyword>
<evidence type="ECO:0000256" key="2">
    <source>
        <dbReference type="ARBA" id="ARBA00004623"/>
    </source>
</evidence>
<reference evidence="12 13" key="1">
    <citation type="journal article" date="2008" name="Nature">
        <title>The Trichoplax genome and the nature of placozoans.</title>
        <authorList>
            <person name="Srivastava M."/>
            <person name="Begovic E."/>
            <person name="Chapman J."/>
            <person name="Putnam N.H."/>
            <person name="Hellsten U."/>
            <person name="Kawashima T."/>
            <person name="Kuo A."/>
            <person name="Mitros T."/>
            <person name="Salamov A."/>
            <person name="Carpenter M.L."/>
            <person name="Signorovitch A.Y."/>
            <person name="Moreno M.A."/>
            <person name="Kamm K."/>
            <person name="Grimwood J."/>
            <person name="Schmutz J."/>
            <person name="Shapiro H."/>
            <person name="Grigoriev I.V."/>
            <person name="Buss L.W."/>
            <person name="Schierwater B."/>
            <person name="Dellaporta S.L."/>
            <person name="Rokhsar D.S."/>
        </authorList>
    </citation>
    <scope>NUCLEOTIDE SEQUENCE [LARGE SCALE GENOMIC DNA]</scope>
    <source>
        <strain evidence="12 13">Grell-BS-1999</strain>
    </source>
</reference>
<keyword evidence="6" id="KW-0256">Endoplasmic reticulum</keyword>
<dbReference type="EMBL" id="DS985278">
    <property type="protein sequence ID" value="EDV19244.1"/>
    <property type="molecule type" value="Genomic_DNA"/>
</dbReference>
<dbReference type="InParanoid" id="B3SDC3"/>
<dbReference type="Proteomes" id="UP000009022">
    <property type="component" value="Unassembled WGS sequence"/>
</dbReference>
<feature type="non-terminal residue" evidence="12">
    <location>
        <position position="1"/>
    </location>
</feature>
<comment type="catalytic activity">
    <reaction evidence="10">
        <text>a 1,2-diacyl-sn-glycero-3-phospho-L-serine(in) = a 1,2-diacyl-sn-glycero-3-phospho-L-serine(out)</text>
        <dbReference type="Rhea" id="RHEA:38663"/>
        <dbReference type="ChEBI" id="CHEBI:57262"/>
    </reaction>
</comment>
<dbReference type="Pfam" id="PF13329">
    <property type="entry name" value="ATG2_CAD"/>
    <property type="match status" value="1"/>
</dbReference>
<organism evidence="12 13">
    <name type="scientific">Trichoplax adhaerens</name>
    <name type="common">Trichoplax reptans</name>
    <dbReference type="NCBI Taxonomy" id="10228"/>
    <lineage>
        <taxon>Eukaryota</taxon>
        <taxon>Metazoa</taxon>
        <taxon>Placozoa</taxon>
        <taxon>Uniplacotomia</taxon>
        <taxon>Trichoplacea</taxon>
        <taxon>Trichoplacidae</taxon>
        <taxon>Trichoplax</taxon>
    </lineage>
</organism>
<sequence>SRIVFIIREMEIRDNLSVSQFKKFMYLYSSTDVPRQTYADMLTLKLLFLRPEPLQSMKECCLKVSVLPLRFNIDQDALIFLRKFFTTVNGNTCSDTDMQNREPSLPIVQDAAAVRNIYSHEPDGSIDDTNSEIPPLYIKSFVFTPDLLIRIDYQGKRIDTQQGLIAGIIMGLAQFNSSELKFKSLSCKSGLLGFNKLLEYITTEWLNHLKSQFPTLLGSVGPMTTIVQLIHGFVDLLWLPVQQYRKDGRILRGVQRGASSFTTSSTTALLEFTGRIISALQHAAEFTYNIVTPEVPGSKQRIQHRHVAIRKSNNAPANVKEGLSRAMQVVTEGFNETASTMMYVASREREEKGVSGAVGGILKRLPSAVVQPFILATQATNQVIDGVKNQLVPDALHEATEKWKAEKSDEDLQ</sequence>
<dbReference type="GO" id="GO:0006869">
    <property type="term" value="P:lipid transport"/>
    <property type="evidence" value="ECO:0007669"/>
    <property type="project" value="UniProtKB-KW"/>
</dbReference>
<dbReference type="GO" id="GO:0006914">
    <property type="term" value="P:autophagy"/>
    <property type="evidence" value="ECO:0007669"/>
    <property type="project" value="UniProtKB-KW"/>
</dbReference>